<organism evidence="1">
    <name type="scientific">marine metagenome</name>
    <dbReference type="NCBI Taxonomy" id="408172"/>
    <lineage>
        <taxon>unclassified sequences</taxon>
        <taxon>metagenomes</taxon>
        <taxon>ecological metagenomes</taxon>
    </lineage>
</organism>
<reference evidence="1" key="1">
    <citation type="submission" date="2018-05" db="EMBL/GenBank/DDBJ databases">
        <authorList>
            <person name="Lanie J.A."/>
            <person name="Ng W.-L."/>
            <person name="Kazmierczak K.M."/>
            <person name="Andrzejewski T.M."/>
            <person name="Davidsen T.M."/>
            <person name="Wayne K.J."/>
            <person name="Tettelin H."/>
            <person name="Glass J.I."/>
            <person name="Rusch D."/>
            <person name="Podicherti R."/>
            <person name="Tsui H.-C.T."/>
            <person name="Winkler M.E."/>
        </authorList>
    </citation>
    <scope>NUCLEOTIDE SEQUENCE</scope>
</reference>
<gene>
    <name evidence="1" type="ORF">METZ01_LOCUS370111</name>
</gene>
<protein>
    <submittedName>
        <fullName evidence="1">Uncharacterized protein</fullName>
    </submittedName>
</protein>
<dbReference type="AlphaFoldDB" id="A0A382T700"/>
<feature type="non-terminal residue" evidence="1">
    <location>
        <position position="1"/>
    </location>
</feature>
<proteinExistence type="predicted"/>
<accession>A0A382T700</accession>
<evidence type="ECO:0000313" key="1">
    <source>
        <dbReference type="EMBL" id="SVD17257.1"/>
    </source>
</evidence>
<name>A0A382T700_9ZZZZ</name>
<sequence length="44" mass="4732">SSGEKVVPVVGDLILGDAQTAGAFHWWVEYVFDANIVWTQAALA</sequence>
<dbReference type="EMBL" id="UINC01133996">
    <property type="protein sequence ID" value="SVD17257.1"/>
    <property type="molecule type" value="Genomic_DNA"/>
</dbReference>